<proteinExistence type="predicted"/>
<evidence type="ECO:0000313" key="1">
    <source>
        <dbReference type="EMBL" id="ABV18294.1"/>
    </source>
</evidence>
<gene>
    <name evidence="1" type="ordered locus">EcE24377A_0646</name>
</gene>
<sequence>MIAFCHQKRLGFSFLTIPIAENDASSLIDARKYLT</sequence>
<dbReference type="AlphaFoldDB" id="A7ZJ09"/>
<dbReference type="EMBL" id="CP000800">
    <property type="protein sequence ID" value="ABV18294.1"/>
    <property type="molecule type" value="Genomic_DNA"/>
</dbReference>
<reference evidence="2" key="1">
    <citation type="journal article" date="2008" name="J. Bacteriol.">
        <title>The pangenome structure of Escherichia coli: comparative genomic analysis of E. coli commensal and pathogenic isolates.</title>
        <authorList>
            <person name="Rasko D.A."/>
            <person name="Rosovitz M.J."/>
            <person name="Myers G.S."/>
            <person name="Mongodin E.F."/>
            <person name="Fricke W.F."/>
            <person name="Gajer P."/>
            <person name="Crabtree J."/>
            <person name="Sebaihia M."/>
            <person name="Thomson N.R."/>
            <person name="Chaudhuri R."/>
            <person name="Henderson I.R."/>
            <person name="Sperandio V."/>
            <person name="Ravel J."/>
        </authorList>
    </citation>
    <scope>NUCLEOTIDE SEQUENCE [LARGE SCALE GENOMIC DNA]</scope>
    <source>
        <strain evidence="2">E24377A / ETEC</strain>
    </source>
</reference>
<evidence type="ECO:0000313" key="2">
    <source>
        <dbReference type="Proteomes" id="UP000001122"/>
    </source>
</evidence>
<accession>A7ZJ09</accession>
<dbReference type="Proteomes" id="UP000001122">
    <property type="component" value="Chromosome"/>
</dbReference>
<dbReference type="HOGENOM" id="CLU_3364682_0_0_6"/>
<organism evidence="1 2">
    <name type="scientific">Escherichia coli O139:H28 (strain E24377A / ETEC)</name>
    <dbReference type="NCBI Taxonomy" id="331111"/>
    <lineage>
        <taxon>Bacteria</taxon>
        <taxon>Pseudomonadati</taxon>
        <taxon>Pseudomonadota</taxon>
        <taxon>Gammaproteobacteria</taxon>
        <taxon>Enterobacterales</taxon>
        <taxon>Enterobacteriaceae</taxon>
        <taxon>Escherichia</taxon>
    </lineage>
</organism>
<name>A7ZJ09_ECO24</name>
<protein>
    <submittedName>
        <fullName evidence="1">Uncharacterized protein</fullName>
    </submittedName>
</protein>
<keyword evidence="2" id="KW-1185">Reference proteome</keyword>
<dbReference type="KEGG" id="ecw:EcE24377A_0646"/>